<reference evidence="2 3" key="1">
    <citation type="submission" date="2022-10" db="EMBL/GenBank/DDBJ databases">
        <title>Description of Fervidibacillus gen. nov. in the family Fervidibacillaceae fam. nov. with two species, Fervidibacillus albus sp. nov., and Fervidibacillus halotolerans sp. nov., isolated from tidal flat sediments.</title>
        <authorList>
            <person name="Kwon K.K."/>
            <person name="Yang S.-H."/>
        </authorList>
    </citation>
    <scope>NUCLEOTIDE SEQUENCE [LARGE SCALE GENOMIC DNA]</scope>
    <source>
        <strain evidence="2 3">DSM 23332</strain>
    </source>
</reference>
<accession>A0ABT2WG32</accession>
<evidence type="ECO:0000259" key="1">
    <source>
        <dbReference type="Pfam" id="PF14301"/>
    </source>
</evidence>
<evidence type="ECO:0000313" key="2">
    <source>
        <dbReference type="EMBL" id="MCU9594645.1"/>
    </source>
</evidence>
<dbReference type="EMBL" id="JAOUSE010000025">
    <property type="protein sequence ID" value="MCU9594645.1"/>
    <property type="molecule type" value="Genomic_DNA"/>
</dbReference>
<comment type="caution">
    <text evidence="2">The sequence shown here is derived from an EMBL/GenBank/DDBJ whole genome shotgun (WGS) entry which is preliminary data.</text>
</comment>
<dbReference type="RefSeq" id="WP_263061712.1">
    <property type="nucleotide sequence ID" value="NZ_JAOUSE010000025.1"/>
</dbReference>
<proteinExistence type="predicted"/>
<dbReference type="Proteomes" id="UP001208656">
    <property type="component" value="Unassembled WGS sequence"/>
</dbReference>
<organism evidence="2 3">
    <name type="scientific">Pallidibacillus thermolactis</name>
    <dbReference type="NCBI Taxonomy" id="251051"/>
    <lineage>
        <taxon>Bacteria</taxon>
        <taxon>Bacillati</taxon>
        <taxon>Bacillota</taxon>
        <taxon>Bacilli</taxon>
        <taxon>Bacillales</taxon>
        <taxon>Bacillaceae</taxon>
        <taxon>Pallidibacillus</taxon>
    </lineage>
</organism>
<evidence type="ECO:0000313" key="3">
    <source>
        <dbReference type="Proteomes" id="UP001208656"/>
    </source>
</evidence>
<feature type="domain" description="DUF4376" evidence="1">
    <location>
        <begin position="62"/>
        <end position="172"/>
    </location>
</feature>
<dbReference type="Pfam" id="PF14301">
    <property type="entry name" value="DUF4376"/>
    <property type="match status" value="1"/>
</dbReference>
<sequence length="181" mass="21147">MVIYFTLDSEGRLEGVSSHPSNVDGEISMNIREDHEVLKNPFIFRYENGELVKDVEFQLQQLKISKLNELNQACEYHILNGFKHKIREEIYHFSYDKEAQLNLRDTKELFDTDIITEHTLTAKKNGECVRVTVNKEEFNNLYVVSVKHKNECISKLRDQLEPMVISAATVEDIMNISWHSI</sequence>
<gene>
    <name evidence="2" type="ORF">OEV82_09265</name>
</gene>
<protein>
    <recommendedName>
        <fullName evidence="1">DUF4376 domain-containing protein</fullName>
    </recommendedName>
</protein>
<dbReference type="InterPro" id="IPR025484">
    <property type="entry name" value="DUF4376"/>
</dbReference>
<name>A0ABT2WG32_9BACI</name>
<keyword evidence="3" id="KW-1185">Reference proteome</keyword>